<feature type="transmembrane region" description="Helical" evidence="6">
    <location>
        <begin position="303"/>
        <end position="323"/>
    </location>
</feature>
<dbReference type="InterPro" id="IPR004869">
    <property type="entry name" value="MMPL_dom"/>
</dbReference>
<feature type="transmembrane region" description="Helical" evidence="6">
    <location>
        <begin position="663"/>
        <end position="686"/>
    </location>
</feature>
<protein>
    <submittedName>
        <fullName evidence="8">Transporter</fullName>
    </submittedName>
</protein>
<evidence type="ECO:0000256" key="2">
    <source>
        <dbReference type="ARBA" id="ARBA00022475"/>
    </source>
</evidence>
<accession>A0A3B0W066</accession>
<feature type="transmembrane region" description="Helical" evidence="6">
    <location>
        <begin position="761"/>
        <end position="784"/>
    </location>
</feature>
<keyword evidence="4 6" id="KW-1133">Transmembrane helix</keyword>
<gene>
    <name evidence="8" type="ORF">MNBD_GAMMA02-1138</name>
</gene>
<dbReference type="Gene3D" id="1.20.1640.10">
    <property type="entry name" value="Multidrug efflux transporter AcrB transmembrane domain"/>
    <property type="match status" value="2"/>
</dbReference>
<dbReference type="PROSITE" id="PS50156">
    <property type="entry name" value="SSD"/>
    <property type="match status" value="1"/>
</dbReference>
<evidence type="ECO:0000259" key="7">
    <source>
        <dbReference type="PROSITE" id="PS50156"/>
    </source>
</evidence>
<name>A0A3B0W066_9ZZZZ</name>
<comment type="subcellular location">
    <subcellularLocation>
        <location evidence="1">Cell membrane</location>
        <topology evidence="1">Multi-pass membrane protein</topology>
    </subcellularLocation>
</comment>
<dbReference type="Pfam" id="PF03176">
    <property type="entry name" value="MMPL"/>
    <property type="match status" value="2"/>
</dbReference>
<dbReference type="InterPro" id="IPR050545">
    <property type="entry name" value="Mycobact_MmpL"/>
</dbReference>
<dbReference type="PANTHER" id="PTHR33406:SF13">
    <property type="entry name" value="MEMBRANE PROTEIN YDFJ"/>
    <property type="match status" value="1"/>
</dbReference>
<evidence type="ECO:0000256" key="6">
    <source>
        <dbReference type="SAM" id="Phobius"/>
    </source>
</evidence>
<organism evidence="8">
    <name type="scientific">hydrothermal vent metagenome</name>
    <dbReference type="NCBI Taxonomy" id="652676"/>
    <lineage>
        <taxon>unclassified sequences</taxon>
        <taxon>metagenomes</taxon>
        <taxon>ecological metagenomes</taxon>
    </lineage>
</organism>
<dbReference type="EMBL" id="UOFA01000124">
    <property type="protein sequence ID" value="VAW44662.1"/>
    <property type="molecule type" value="Genomic_DNA"/>
</dbReference>
<dbReference type="AlphaFoldDB" id="A0A3B0W066"/>
<dbReference type="SUPFAM" id="SSF82866">
    <property type="entry name" value="Multidrug efflux transporter AcrB transmembrane domain"/>
    <property type="match status" value="2"/>
</dbReference>
<keyword evidence="5 6" id="KW-0472">Membrane</keyword>
<evidence type="ECO:0000313" key="8">
    <source>
        <dbReference type="EMBL" id="VAW44662.1"/>
    </source>
</evidence>
<feature type="transmembrane region" description="Helical" evidence="6">
    <location>
        <begin position="329"/>
        <end position="356"/>
    </location>
</feature>
<keyword evidence="3 6" id="KW-0812">Transmembrane</keyword>
<feature type="transmembrane region" description="Helical" evidence="6">
    <location>
        <begin position="393"/>
        <end position="410"/>
    </location>
</feature>
<dbReference type="GO" id="GO:0005886">
    <property type="term" value="C:plasma membrane"/>
    <property type="evidence" value="ECO:0007669"/>
    <property type="project" value="UniProtKB-SubCell"/>
</dbReference>
<dbReference type="InterPro" id="IPR000731">
    <property type="entry name" value="SSD"/>
</dbReference>
<feature type="transmembrane region" description="Helical" evidence="6">
    <location>
        <begin position="719"/>
        <end position="740"/>
    </location>
</feature>
<dbReference type="PANTHER" id="PTHR33406">
    <property type="entry name" value="MEMBRANE PROTEIN MJ1562-RELATED"/>
    <property type="match status" value="1"/>
</dbReference>
<feature type="transmembrane region" description="Helical" evidence="6">
    <location>
        <begin position="236"/>
        <end position="256"/>
    </location>
</feature>
<proteinExistence type="predicted"/>
<evidence type="ECO:0000256" key="4">
    <source>
        <dbReference type="ARBA" id="ARBA00022989"/>
    </source>
</evidence>
<keyword evidence="2" id="KW-1003">Cell membrane</keyword>
<feature type="transmembrane region" description="Helical" evidence="6">
    <location>
        <begin position="790"/>
        <end position="816"/>
    </location>
</feature>
<evidence type="ECO:0000256" key="5">
    <source>
        <dbReference type="ARBA" id="ARBA00023136"/>
    </source>
</evidence>
<reference evidence="8" key="1">
    <citation type="submission" date="2018-06" db="EMBL/GenBank/DDBJ databases">
        <authorList>
            <person name="Zhirakovskaya E."/>
        </authorList>
    </citation>
    <scope>NUCLEOTIDE SEQUENCE</scope>
</reference>
<feature type="transmembrane region" description="Helical" evidence="6">
    <location>
        <begin position="262"/>
        <end position="283"/>
    </location>
</feature>
<feature type="transmembrane region" description="Helical" evidence="6">
    <location>
        <begin position="693"/>
        <end position="713"/>
    </location>
</feature>
<evidence type="ECO:0000256" key="3">
    <source>
        <dbReference type="ARBA" id="ARBA00022692"/>
    </source>
</evidence>
<sequence>FSGVLMLTMITAAMIPMIQIDTDPENMLPADQIERQFHNKIKAQFNLHDMIVVGAVNQSEAGIYNPKSLQALLTVASKTALIDGVIDYDLMALSSVDNIKQGEHGKPGEPGSIQFKWLMKQAPTNQADIQLLAEAVDRLPLLKNTLVSSDHKASSIYVPIADKNESHRISLEIQAIIDAVDSDDDFHITGLPVAEDTFGYQMFVQMGISAPMAGLMIFLLLWYFFKNLKFIAAPMIVAMATVIVVMGVMIGMGFTVHIMSSMIAIFLMPIAVVDSIHIMSEFVEKYQPESDRESVIKAVIADLFKPMLFTSITSAAGFFSLMITPIPPVQIFGAFVGSGILLAFVLTILFIPAYLVSLQKESLDSLQNLHHTKSKLSGLVKGMGQFSIRYNKAVIVFFMLVFVVSVWGVLQIKINDNPVRWFKTDHPIRVADKVLNQHFAGTYDAYLVLEADAESIKNSFFNELNTVTQEVLSQVDEVQKQDIDFNQQLNELLYWAEDQLFDTTGEVADELEQLITHIDQTINQLAVFKSPQNLAYVASLQTAMQQSGLVGKSNSLTDVVKTVNRELQGGGDDQFKLPATQAGVAQALMQYQSSHRPHDLWHFVSKDYASTVLWVQLKSGDNQDMSAVVDYMDAYIEQNPPAEGVRVNWAGKTFLNKVWQEKMVAGMGMSLVSAFVVVFLMMVFLFRSILFGLLAMLPLTLTIAFIYGLIGWTGKDYDMPIAVLSALTLGLSVDFAIHFLQRARDIYAENKDFNLTMQLMFEEPAAAISKNAVVIAIGFTPLLFAPLMPYITVGFFLATIMAVSALVTLMMLPAMLKSLKPLVMK</sequence>
<feature type="transmembrane region" description="Helical" evidence="6">
    <location>
        <begin position="202"/>
        <end position="224"/>
    </location>
</feature>
<evidence type="ECO:0000256" key="1">
    <source>
        <dbReference type="ARBA" id="ARBA00004651"/>
    </source>
</evidence>
<feature type="non-terminal residue" evidence="8">
    <location>
        <position position="1"/>
    </location>
</feature>
<feature type="domain" description="SSD" evidence="7">
    <location>
        <begin position="233"/>
        <end position="357"/>
    </location>
</feature>